<dbReference type="InterPro" id="IPR050863">
    <property type="entry name" value="CenT-Element_Derived"/>
</dbReference>
<dbReference type="EMBL" id="BLAL01000030">
    <property type="protein sequence ID" value="GES77307.1"/>
    <property type="molecule type" value="Genomic_DNA"/>
</dbReference>
<dbReference type="PANTHER" id="PTHR19303">
    <property type="entry name" value="TRANSPOSON"/>
    <property type="match status" value="1"/>
</dbReference>
<feature type="domain" description="DDE-1" evidence="2">
    <location>
        <begin position="196"/>
        <end position="330"/>
    </location>
</feature>
<reference evidence="4" key="1">
    <citation type="submission" date="2019-10" db="EMBL/GenBank/DDBJ databases">
        <title>Conservation and host-specific expression of non-tandemly repeated heterogenous ribosome RNA gene in arbuscular mycorrhizal fungi.</title>
        <authorList>
            <person name="Maeda T."/>
            <person name="Kobayashi Y."/>
            <person name="Nakagawa T."/>
            <person name="Ezawa T."/>
            <person name="Yamaguchi K."/>
            <person name="Bino T."/>
            <person name="Nishimoto Y."/>
            <person name="Shigenobu S."/>
            <person name="Kawaguchi M."/>
        </authorList>
    </citation>
    <scope>NUCLEOTIDE SEQUENCE</scope>
    <source>
        <strain evidence="4">HR1</strain>
    </source>
</reference>
<gene>
    <name evidence="4" type="ORF">RCL2_000469100</name>
</gene>
<sequence>MPKTKSALNKYSQAKGKDKMRTLPKRASLTIAQKHEICYKKINEPYIKNKELAELYNVSEGCISDTLKKSQKWLEIDPQAPEAQGKRQYKLNFPEIEEALTLWVLKALENVENFKGSNGWIGGFKKRHNLSCYLKQGEAASAPLDKLDEFRKNLQDLIRNYSLEDVFNCDETGLYWKMEPKRTISNKPVSGKKQSKDRVTILLCSNATGTEKLKPVFIHKYKNPRPLKNLSKTSLPVEYYWNSTAWMQVSIWNDWIRKFDAQMRLKGRNILLLIDNAPVHALYEGVELTNIKIEFLPPNTTAHLQPCDKGIINSFKAQYRKLLLQNRIKAFDFQQLTGNNDTNSYNEIEENRHNETEENEYREIQDLINKLEYTHPLTAEEYIRLDQENEIAGIPPSEEQIVAILKENNTMSDDEGDKDIISVMSSEALIAFDTIFNYVEQNGSQDIFDKSALNVMKKIRKIVYRNNFFSKKQSSLDLFVTDKGSKLKPNNTAIDPVDNNTMNREREGDNNIIDIENFDFEALYFNEFDFYNYEEDQGFIEYQIDENSLYK</sequence>
<dbReference type="OrthoDB" id="2440324at2759"/>
<dbReference type="Gene3D" id="1.10.10.60">
    <property type="entry name" value="Homeodomain-like"/>
    <property type="match status" value="1"/>
</dbReference>
<evidence type="ECO:0000259" key="2">
    <source>
        <dbReference type="Pfam" id="PF03184"/>
    </source>
</evidence>
<dbReference type="AlphaFoldDB" id="A0A8H3KWN0"/>
<evidence type="ECO:0000313" key="4">
    <source>
        <dbReference type="EMBL" id="GES77307.1"/>
    </source>
</evidence>
<proteinExistence type="predicted"/>
<accession>A0A8H3KWN0</accession>
<comment type="caution">
    <text evidence="4">The sequence shown here is derived from an EMBL/GenBank/DDBJ whole genome shotgun (WGS) entry which is preliminary data.</text>
</comment>
<dbReference type="InterPro" id="IPR036397">
    <property type="entry name" value="RNaseH_sf"/>
</dbReference>
<name>A0A8H3KWN0_9GLOM</name>
<dbReference type="InterPro" id="IPR006600">
    <property type="entry name" value="HTH_CenpB_DNA-bd_dom"/>
</dbReference>
<evidence type="ECO:0000259" key="3">
    <source>
        <dbReference type="Pfam" id="PF03221"/>
    </source>
</evidence>
<keyword evidence="1" id="KW-0238">DNA-binding</keyword>
<dbReference type="Pfam" id="PF03184">
    <property type="entry name" value="DDE_1"/>
    <property type="match status" value="1"/>
</dbReference>
<evidence type="ECO:0000256" key="1">
    <source>
        <dbReference type="ARBA" id="ARBA00023125"/>
    </source>
</evidence>
<dbReference type="Pfam" id="PF03221">
    <property type="entry name" value="HTH_Tnp_Tc5"/>
    <property type="match status" value="1"/>
</dbReference>
<feature type="domain" description="HTH CENPB-type" evidence="3">
    <location>
        <begin position="97"/>
        <end position="131"/>
    </location>
</feature>
<dbReference type="InterPro" id="IPR004875">
    <property type="entry name" value="DDE_SF_endonuclease_dom"/>
</dbReference>
<dbReference type="GO" id="GO:0003677">
    <property type="term" value="F:DNA binding"/>
    <property type="evidence" value="ECO:0007669"/>
    <property type="project" value="UniProtKB-KW"/>
</dbReference>
<dbReference type="Gene3D" id="3.30.420.10">
    <property type="entry name" value="Ribonuclease H-like superfamily/Ribonuclease H"/>
    <property type="match status" value="1"/>
</dbReference>
<protein>
    <submittedName>
        <fullName evidence="4">CENP-B homolog protein 2-like</fullName>
    </submittedName>
</protein>
<organism evidence="4 5">
    <name type="scientific">Rhizophagus clarus</name>
    <dbReference type="NCBI Taxonomy" id="94130"/>
    <lineage>
        <taxon>Eukaryota</taxon>
        <taxon>Fungi</taxon>
        <taxon>Fungi incertae sedis</taxon>
        <taxon>Mucoromycota</taxon>
        <taxon>Glomeromycotina</taxon>
        <taxon>Glomeromycetes</taxon>
        <taxon>Glomerales</taxon>
        <taxon>Glomeraceae</taxon>
        <taxon>Rhizophagus</taxon>
    </lineage>
</organism>
<dbReference type="GO" id="GO:0005634">
    <property type="term" value="C:nucleus"/>
    <property type="evidence" value="ECO:0007669"/>
    <property type="project" value="TreeGrafter"/>
</dbReference>
<dbReference type="Proteomes" id="UP000615446">
    <property type="component" value="Unassembled WGS sequence"/>
</dbReference>
<dbReference type="PANTHER" id="PTHR19303:SF73">
    <property type="entry name" value="PROTEIN PDC2"/>
    <property type="match status" value="1"/>
</dbReference>
<evidence type="ECO:0000313" key="5">
    <source>
        <dbReference type="Proteomes" id="UP000615446"/>
    </source>
</evidence>